<feature type="transmembrane region" description="Helical" evidence="1">
    <location>
        <begin position="349"/>
        <end position="371"/>
    </location>
</feature>
<keyword evidence="3" id="KW-1185">Reference proteome</keyword>
<keyword evidence="1" id="KW-1133">Transmembrane helix</keyword>
<feature type="transmembrane region" description="Helical" evidence="1">
    <location>
        <begin position="141"/>
        <end position="161"/>
    </location>
</feature>
<feature type="transmembrane region" description="Helical" evidence="1">
    <location>
        <begin position="167"/>
        <end position="186"/>
    </location>
</feature>
<feature type="transmembrane region" description="Helical" evidence="1">
    <location>
        <begin position="107"/>
        <end position="129"/>
    </location>
</feature>
<feature type="transmembrane region" description="Helical" evidence="1">
    <location>
        <begin position="248"/>
        <end position="265"/>
    </location>
</feature>
<gene>
    <name evidence="2" type="ORF">M3D15_00850</name>
</gene>
<keyword evidence="1" id="KW-0812">Transmembrane</keyword>
<dbReference type="Proteomes" id="UP001525379">
    <property type="component" value="Unassembled WGS sequence"/>
</dbReference>
<feature type="transmembrane region" description="Helical" evidence="1">
    <location>
        <begin position="377"/>
        <end position="396"/>
    </location>
</feature>
<dbReference type="RefSeq" id="WP_260103645.1">
    <property type="nucleotide sequence ID" value="NZ_JALXSQ010000002.1"/>
</dbReference>
<feature type="transmembrane region" description="Helical" evidence="1">
    <location>
        <begin position="42"/>
        <end position="60"/>
    </location>
</feature>
<evidence type="ECO:0000313" key="3">
    <source>
        <dbReference type="Proteomes" id="UP001525379"/>
    </source>
</evidence>
<feature type="transmembrane region" description="Helical" evidence="1">
    <location>
        <begin position="286"/>
        <end position="312"/>
    </location>
</feature>
<dbReference type="EMBL" id="JALXSQ010000002">
    <property type="protein sequence ID" value="MCT2041896.1"/>
    <property type="molecule type" value="Genomic_DNA"/>
</dbReference>
<name>A0ABT2HUT1_9MICO</name>
<accession>A0ABT2HUT1</accession>
<evidence type="ECO:0000313" key="2">
    <source>
        <dbReference type="EMBL" id="MCT2041896.1"/>
    </source>
</evidence>
<keyword evidence="1" id="KW-0472">Membrane</keyword>
<protein>
    <recommendedName>
        <fullName evidence="4">Oligosaccharide flippase family protein</fullName>
    </recommendedName>
</protein>
<comment type="caution">
    <text evidence="2">The sequence shown here is derived from an EMBL/GenBank/DDBJ whole genome shotgun (WGS) entry which is preliminary data.</text>
</comment>
<feature type="transmembrane region" description="Helical" evidence="1">
    <location>
        <begin position="318"/>
        <end position="337"/>
    </location>
</feature>
<feature type="transmembrane region" description="Helical" evidence="1">
    <location>
        <begin position="80"/>
        <end position="101"/>
    </location>
</feature>
<proteinExistence type="predicted"/>
<organism evidence="2 3">
    <name type="scientific">Pseudoclavibacter albus</name>
    <dbReference type="NCBI Taxonomy" id="272241"/>
    <lineage>
        <taxon>Bacteria</taxon>
        <taxon>Bacillati</taxon>
        <taxon>Actinomycetota</taxon>
        <taxon>Actinomycetes</taxon>
        <taxon>Micrococcales</taxon>
        <taxon>Microbacteriaceae</taxon>
        <taxon>Pseudoclavibacter</taxon>
    </lineage>
</organism>
<sequence length="404" mass="41451">MFLKKGGMLGLAAILPGGQALAMVALAGLLHGASSGSRVGLVLQLAGLSTVAFVGVTILVVNRCGAKTSEWRVRLHELRLLARCASLISATVYAGFVAFLASLEELAGAGLVFAIASGVAVSCIPLLSWQAGVMQALDLERLNLVWGVLIAIAPVVALIFLRGCAASVALGVAGSVWSLVVVASVLHREYAASRAGATIGRVPPGAAGLRGVVRDLISSLLGASDGLMMMVVFTVLLTLAHIAGDSEALGVAFAINVARIFVLPLKQFGMVGGRLVLQGAGAVSSYVGLMCAVLSIIAIALVACAMLDIHLSGVSPELFLLLALQMTIEPFGAFLSTMRKVIEGPSATVAGLAVCLVLVVAASCCLLYFGLFTAVNVWLVWVAGRIVFAVSTCVGLRSRELTAT</sequence>
<reference evidence="2 3" key="1">
    <citation type="submission" date="2022-04" db="EMBL/GenBank/DDBJ databases">
        <title>Human microbiome associated bacterial genomes.</title>
        <authorList>
            <person name="Sandstrom S."/>
            <person name="Salamzade R."/>
            <person name="Kalan L.R."/>
        </authorList>
    </citation>
    <scope>NUCLEOTIDE SEQUENCE [LARGE SCALE GENOMIC DNA]</scope>
    <source>
        <strain evidence="3">p3-SID1799</strain>
    </source>
</reference>
<evidence type="ECO:0008006" key="4">
    <source>
        <dbReference type="Google" id="ProtNLM"/>
    </source>
</evidence>
<feature type="transmembrane region" description="Helical" evidence="1">
    <location>
        <begin position="220"/>
        <end position="242"/>
    </location>
</feature>
<evidence type="ECO:0000256" key="1">
    <source>
        <dbReference type="SAM" id="Phobius"/>
    </source>
</evidence>